<feature type="compositionally biased region" description="Polar residues" evidence="2">
    <location>
        <begin position="7"/>
        <end position="32"/>
    </location>
</feature>
<evidence type="ECO:0008006" key="5">
    <source>
        <dbReference type="Google" id="ProtNLM"/>
    </source>
</evidence>
<protein>
    <recommendedName>
        <fullName evidence="5">Apolipoprotein L6</fullName>
    </recommendedName>
</protein>
<evidence type="ECO:0000256" key="1">
    <source>
        <dbReference type="ARBA" id="ARBA00010090"/>
    </source>
</evidence>
<name>A0AAN9DN17_9TELE</name>
<dbReference type="GO" id="GO:0016020">
    <property type="term" value="C:membrane"/>
    <property type="evidence" value="ECO:0007669"/>
    <property type="project" value="TreeGrafter"/>
</dbReference>
<dbReference type="GO" id="GO:0042157">
    <property type="term" value="P:lipoprotein metabolic process"/>
    <property type="evidence" value="ECO:0007669"/>
    <property type="project" value="InterPro"/>
</dbReference>
<dbReference type="GO" id="GO:0005576">
    <property type="term" value="C:extracellular region"/>
    <property type="evidence" value="ECO:0007669"/>
    <property type="project" value="InterPro"/>
</dbReference>
<dbReference type="EMBL" id="JAYKXH010000001">
    <property type="protein sequence ID" value="KAK7177209.1"/>
    <property type="molecule type" value="Genomic_DNA"/>
</dbReference>
<keyword evidence="4" id="KW-1185">Reference proteome</keyword>
<feature type="region of interest" description="Disordered" evidence="2">
    <location>
        <begin position="1"/>
        <end position="43"/>
    </location>
</feature>
<dbReference type="PANTHER" id="PTHR14096">
    <property type="entry name" value="APOLIPOPROTEIN L"/>
    <property type="match status" value="1"/>
</dbReference>
<comment type="caution">
    <text evidence="3">The sequence shown here is derived from an EMBL/GenBank/DDBJ whole genome shotgun (WGS) entry which is preliminary data.</text>
</comment>
<accession>A0AAN9DN17</accession>
<dbReference type="Proteomes" id="UP001364617">
    <property type="component" value="Unassembled WGS sequence"/>
</dbReference>
<dbReference type="Pfam" id="PF05461">
    <property type="entry name" value="ApoL"/>
    <property type="match status" value="1"/>
</dbReference>
<dbReference type="InterPro" id="IPR008405">
    <property type="entry name" value="ApoL"/>
</dbReference>
<evidence type="ECO:0000313" key="3">
    <source>
        <dbReference type="EMBL" id="KAK7177209.1"/>
    </source>
</evidence>
<feature type="region of interest" description="Disordered" evidence="2">
    <location>
        <begin position="77"/>
        <end position="104"/>
    </location>
</feature>
<sequence>MQKLNPFKSSPQETPERCSSSSWPEEAATSTATEDKHDPGMIMGMIQKLNPFRAFSQNKTSEAHSVSAADAVNCGKTPDHAGMPLESSAQECDAGEAASSSTDGECLDTQIRGAEVHTAVSSSSGNPLDDDEDEEGLLDWWRTVEGWGEWNESKQFNDEEGERAIEAVANRVFMAAKLFVHLVKQREASLHQRILELLALADAADTFHKKTVTASVGGGVASVAGSITTITGLILAPFTFGTSLIVTAVGIGVATAGGVTSASANITDTLHSNTDRKKVEKMIQDYQHHIQDIKECLDFLQAGMLTLEEWNFEQYVDSISRKALNQNVKHVLKEGGRAGKALLVNTENLINTVQVLSVAGGAAKAAQVLSVTTGVMSGLFLALDVFFLAKGSLELRKGAKTEFAAKIREVCRELRDGLQELKRIQQQLQKTLDGVEVEEEDEDEDEEEEGDGEEEEEEVERESELTTEFS</sequence>
<dbReference type="AlphaFoldDB" id="A0AAN9DN17"/>
<reference evidence="3 4" key="1">
    <citation type="submission" date="2024-02" db="EMBL/GenBank/DDBJ databases">
        <title>Chromosome-level genome assembly of the Eurasian Minnow (Phoxinus phoxinus).</title>
        <authorList>
            <person name="Oriowo T.O."/>
            <person name="Martin S."/>
            <person name="Stange M."/>
            <person name="Chrysostomakis Y."/>
            <person name="Brown T."/>
            <person name="Winkler S."/>
            <person name="Kukowka S."/>
            <person name="Myers E.W."/>
            <person name="Bohne A."/>
        </authorList>
    </citation>
    <scope>NUCLEOTIDE SEQUENCE [LARGE SCALE GENOMIC DNA]</scope>
    <source>
        <strain evidence="3">ZFMK-TIS-60720</strain>
        <tissue evidence="3">Whole Organism</tissue>
    </source>
</reference>
<gene>
    <name evidence="3" type="ORF">R3I93_001253</name>
</gene>
<feature type="region of interest" description="Disordered" evidence="2">
    <location>
        <begin position="432"/>
        <end position="470"/>
    </location>
</feature>
<organism evidence="3 4">
    <name type="scientific">Phoxinus phoxinus</name>
    <name type="common">Eurasian minnow</name>
    <dbReference type="NCBI Taxonomy" id="58324"/>
    <lineage>
        <taxon>Eukaryota</taxon>
        <taxon>Metazoa</taxon>
        <taxon>Chordata</taxon>
        <taxon>Craniata</taxon>
        <taxon>Vertebrata</taxon>
        <taxon>Euteleostomi</taxon>
        <taxon>Actinopterygii</taxon>
        <taxon>Neopterygii</taxon>
        <taxon>Teleostei</taxon>
        <taxon>Ostariophysi</taxon>
        <taxon>Cypriniformes</taxon>
        <taxon>Leuciscidae</taxon>
        <taxon>Phoxininae</taxon>
        <taxon>Phoxinus</taxon>
    </lineage>
</organism>
<evidence type="ECO:0000313" key="4">
    <source>
        <dbReference type="Proteomes" id="UP001364617"/>
    </source>
</evidence>
<feature type="compositionally biased region" description="Acidic residues" evidence="2">
    <location>
        <begin position="435"/>
        <end position="461"/>
    </location>
</feature>
<dbReference type="PANTHER" id="PTHR14096:SF61">
    <property type="entry name" value="APOLIPOPROTEIN L6-LIKE"/>
    <property type="match status" value="1"/>
</dbReference>
<proteinExistence type="inferred from homology"/>
<dbReference type="GO" id="GO:0008289">
    <property type="term" value="F:lipid binding"/>
    <property type="evidence" value="ECO:0007669"/>
    <property type="project" value="InterPro"/>
</dbReference>
<comment type="similarity">
    <text evidence="1">Belongs to the apolipoprotein L family.</text>
</comment>
<dbReference type="GO" id="GO:0006869">
    <property type="term" value="P:lipid transport"/>
    <property type="evidence" value="ECO:0007669"/>
    <property type="project" value="InterPro"/>
</dbReference>
<evidence type="ECO:0000256" key="2">
    <source>
        <dbReference type="SAM" id="MobiDB-lite"/>
    </source>
</evidence>